<reference evidence="3" key="1">
    <citation type="submission" date="2016-10" db="EMBL/GenBank/DDBJ databases">
        <title>Genome sequence of Streptomyces malaysiense MUSC 136.</title>
        <authorList>
            <person name="Lee L.-H."/>
            <person name="Ser H.-L."/>
        </authorList>
    </citation>
    <scope>NUCLEOTIDE SEQUENCE [LARGE SCALE GENOMIC DNA]</scope>
    <source>
        <strain evidence="3">MUSC 136</strain>
    </source>
</reference>
<sequence length="487" mass="53386">MNTPAGTHTNADPDHSGQPLPARVRRAPFTGERAVEAGLNWSQQEIWALIEKSAPDHHVYNVVDAFRVPPGVRPTEDECLDALSFLLSRHEALRSVFPRTPEGRVVQRVLTEGELPVEFVDTPTTSGDEIGVLERFFATRRFSFADELPMRLVLLVTEGRVWGGVYVFSHMAVDWYALQYLAEEVTAYFRNGRTLPPLPPGITTSAGLAEWQESPDGIRRRDRTLAHVAALYRDRPPLALPPAVADLPEASAYRQAALRSRAAQYAAARIAEDTGLSIAAVIVGATALLLRELTGSDRIDLHLTSSQRFGRDSRTTIATMMQESYFSVDLTGADLTQAVKRSWPAAITAFQKSGCDAVSMNRLLAELGDGPDAPLHFAYCINDRRTLPADAAVRRDVRAADLLPGTVFTWLPVTEQEPFYLIVDDGEEAGEETGVAAAHAGANAHEGGGPYLEFSLTCDIRHVTETRMESFLRELERSLVALADSVA</sequence>
<dbReference type="InterPro" id="IPR023213">
    <property type="entry name" value="CAT-like_dom_sf"/>
</dbReference>
<evidence type="ECO:0000313" key="3">
    <source>
        <dbReference type="EMBL" id="OIK25979.1"/>
    </source>
</evidence>
<evidence type="ECO:0000256" key="1">
    <source>
        <dbReference type="SAM" id="MobiDB-lite"/>
    </source>
</evidence>
<protein>
    <recommendedName>
        <fullName evidence="2">Condensation domain-containing protein</fullName>
    </recommendedName>
</protein>
<evidence type="ECO:0000259" key="2">
    <source>
        <dbReference type="Pfam" id="PF00668"/>
    </source>
</evidence>
<evidence type="ECO:0000313" key="4">
    <source>
        <dbReference type="Proteomes" id="UP000034838"/>
    </source>
</evidence>
<feature type="compositionally biased region" description="Polar residues" evidence="1">
    <location>
        <begin position="1"/>
        <end position="10"/>
    </location>
</feature>
<dbReference type="AlphaFoldDB" id="A0A1J4PYG6"/>
<dbReference type="SUPFAM" id="SSF52777">
    <property type="entry name" value="CoA-dependent acyltransferases"/>
    <property type="match status" value="2"/>
</dbReference>
<accession>A0A1J4PYG6</accession>
<dbReference type="Gene3D" id="3.30.559.10">
    <property type="entry name" value="Chloramphenicol acetyltransferase-like domain"/>
    <property type="match status" value="1"/>
</dbReference>
<dbReference type="Pfam" id="PF00668">
    <property type="entry name" value="Condensation"/>
    <property type="match status" value="1"/>
</dbReference>
<dbReference type="RefSeq" id="WP_046428030.1">
    <property type="nucleotide sequence ID" value="NZ_LBDA02000044.1"/>
</dbReference>
<gene>
    <name evidence="3" type="ORF">VT52_019055</name>
</gene>
<dbReference type="OrthoDB" id="3528137at2"/>
<feature type="region of interest" description="Disordered" evidence="1">
    <location>
        <begin position="1"/>
        <end position="22"/>
    </location>
</feature>
<dbReference type="Proteomes" id="UP000034838">
    <property type="component" value="Unassembled WGS sequence"/>
</dbReference>
<name>A0A1J4PYG6_9ACTN</name>
<organism evidence="3 4">
    <name type="scientific">Streptomyces malaysiense</name>
    <dbReference type="NCBI Taxonomy" id="1428626"/>
    <lineage>
        <taxon>Bacteria</taxon>
        <taxon>Bacillati</taxon>
        <taxon>Actinomycetota</taxon>
        <taxon>Actinomycetes</taxon>
        <taxon>Kitasatosporales</taxon>
        <taxon>Streptomycetaceae</taxon>
        <taxon>Streptomyces</taxon>
    </lineage>
</organism>
<dbReference type="GO" id="GO:0008610">
    <property type="term" value="P:lipid biosynthetic process"/>
    <property type="evidence" value="ECO:0007669"/>
    <property type="project" value="UniProtKB-ARBA"/>
</dbReference>
<dbReference type="GO" id="GO:0003824">
    <property type="term" value="F:catalytic activity"/>
    <property type="evidence" value="ECO:0007669"/>
    <property type="project" value="InterPro"/>
</dbReference>
<dbReference type="InterPro" id="IPR001242">
    <property type="entry name" value="Condensation_dom"/>
</dbReference>
<keyword evidence="4" id="KW-1185">Reference proteome</keyword>
<feature type="domain" description="Condensation" evidence="2">
    <location>
        <begin position="39"/>
        <end position="315"/>
    </location>
</feature>
<dbReference type="EMBL" id="LBDA02000044">
    <property type="protein sequence ID" value="OIK25979.1"/>
    <property type="molecule type" value="Genomic_DNA"/>
</dbReference>
<comment type="caution">
    <text evidence="3">The sequence shown here is derived from an EMBL/GenBank/DDBJ whole genome shotgun (WGS) entry which is preliminary data.</text>
</comment>
<dbReference type="Gene3D" id="3.30.559.30">
    <property type="entry name" value="Nonribosomal peptide synthetase, condensation domain"/>
    <property type="match status" value="1"/>
</dbReference>
<proteinExistence type="predicted"/>